<comment type="caution">
    <text evidence="1">The sequence shown here is derived from an EMBL/GenBank/DDBJ whole genome shotgun (WGS) entry which is preliminary data.</text>
</comment>
<sequence length="208" mass="24026">MTKSTLNLYKKYFQERQFERLDLFQIIAEKFNVERALYPGSFVHITPSFVFPNVVYVDNDKQAKQFFGEPEIFQFIAERKIYPQEAKVSFHFADYRVGFNEMAGSFDLLISQYAGFVGQQCKQYLKTGGLLLANDSHGDAGMAHLDDDYQLIAVFSVKNAKHRISLNNLDEFFIPKAQIAITREYLENLQKGIGYKKTASGYLFQKVH</sequence>
<accession>A0A0P6X3I8</accession>
<dbReference type="SUPFAM" id="SSF53335">
    <property type="entry name" value="S-adenosyl-L-methionine-dependent methyltransferases"/>
    <property type="match status" value="1"/>
</dbReference>
<name>A0A0P6X3I8_9CHLR</name>
<dbReference type="Proteomes" id="UP000050501">
    <property type="component" value="Unassembled WGS sequence"/>
</dbReference>
<dbReference type="InterPro" id="IPR029063">
    <property type="entry name" value="SAM-dependent_MTases_sf"/>
</dbReference>
<dbReference type="OrthoDB" id="2086922at2"/>
<dbReference type="RefSeq" id="WP_062419190.1">
    <property type="nucleotide sequence ID" value="NZ_DF967974.1"/>
</dbReference>
<reference evidence="1 2" key="1">
    <citation type="submission" date="2015-07" db="EMBL/GenBank/DDBJ databases">
        <title>Genome sequence of Levilinea saccharolytica DSM 16555.</title>
        <authorList>
            <person name="Hemp J."/>
            <person name="Ward L.M."/>
            <person name="Pace L.A."/>
            <person name="Fischer W.W."/>
        </authorList>
    </citation>
    <scope>NUCLEOTIDE SEQUENCE [LARGE SCALE GENOMIC DNA]</scope>
    <source>
        <strain evidence="1 2">KIBI-1</strain>
    </source>
</reference>
<organism evidence="1 2">
    <name type="scientific">Levilinea saccharolytica</name>
    <dbReference type="NCBI Taxonomy" id="229921"/>
    <lineage>
        <taxon>Bacteria</taxon>
        <taxon>Bacillati</taxon>
        <taxon>Chloroflexota</taxon>
        <taxon>Anaerolineae</taxon>
        <taxon>Anaerolineales</taxon>
        <taxon>Anaerolineaceae</taxon>
        <taxon>Levilinea</taxon>
    </lineage>
</organism>
<dbReference type="PATRIC" id="fig|229921.5.peg.2751"/>
<gene>
    <name evidence="1" type="ORF">ADN01_16530</name>
</gene>
<dbReference type="EMBL" id="LGCM01000060">
    <property type="protein sequence ID" value="KPL77485.1"/>
    <property type="molecule type" value="Genomic_DNA"/>
</dbReference>
<dbReference type="AlphaFoldDB" id="A0A0P6X3I8"/>
<protein>
    <submittedName>
        <fullName evidence="1">Uncharacterized protein</fullName>
    </submittedName>
</protein>
<keyword evidence="2" id="KW-1185">Reference proteome</keyword>
<evidence type="ECO:0000313" key="1">
    <source>
        <dbReference type="EMBL" id="KPL77485.1"/>
    </source>
</evidence>
<proteinExistence type="predicted"/>
<evidence type="ECO:0000313" key="2">
    <source>
        <dbReference type="Proteomes" id="UP000050501"/>
    </source>
</evidence>